<name>X0U3P8_9ZZZZ</name>
<comment type="caution">
    <text evidence="1">The sequence shown here is derived from an EMBL/GenBank/DDBJ whole genome shotgun (WGS) entry which is preliminary data.</text>
</comment>
<dbReference type="EMBL" id="BARS01008740">
    <property type="protein sequence ID" value="GAF83100.1"/>
    <property type="molecule type" value="Genomic_DNA"/>
</dbReference>
<organism evidence="1">
    <name type="scientific">marine sediment metagenome</name>
    <dbReference type="NCBI Taxonomy" id="412755"/>
    <lineage>
        <taxon>unclassified sequences</taxon>
        <taxon>metagenomes</taxon>
        <taxon>ecological metagenomes</taxon>
    </lineage>
</organism>
<dbReference type="SUPFAM" id="SSF53756">
    <property type="entry name" value="UDP-Glycosyltransferase/glycogen phosphorylase"/>
    <property type="match status" value="1"/>
</dbReference>
<dbReference type="AlphaFoldDB" id="X0U3P8"/>
<proteinExistence type="predicted"/>
<evidence type="ECO:0000313" key="1">
    <source>
        <dbReference type="EMBL" id="GAF83100.1"/>
    </source>
</evidence>
<gene>
    <name evidence="1" type="ORF">S01H1_16596</name>
</gene>
<dbReference type="Gene3D" id="3.40.50.2000">
    <property type="entry name" value="Glycogen Phosphorylase B"/>
    <property type="match status" value="1"/>
</dbReference>
<accession>X0U3P8</accession>
<evidence type="ECO:0008006" key="2">
    <source>
        <dbReference type="Google" id="ProtNLM"/>
    </source>
</evidence>
<dbReference type="Pfam" id="PF13692">
    <property type="entry name" value="Glyco_trans_1_4"/>
    <property type="match status" value="1"/>
</dbReference>
<sequence>LVLNTVPNLWNSINGVCSIIIPSFKEGHNNTMLEAMASNIPIIASKIPGLMEDISASAGGILFQKGDVIELSKILYDIDHGKYNLKEIGKNGREFVLTNRTIEQTILSMLGIINS</sequence>
<reference evidence="1" key="1">
    <citation type="journal article" date="2014" name="Front. Microbiol.">
        <title>High frequency of phylogenetically diverse reductive dehalogenase-homologous genes in deep subseafloor sedimentary metagenomes.</title>
        <authorList>
            <person name="Kawai M."/>
            <person name="Futagami T."/>
            <person name="Toyoda A."/>
            <person name="Takaki Y."/>
            <person name="Nishi S."/>
            <person name="Hori S."/>
            <person name="Arai W."/>
            <person name="Tsubouchi T."/>
            <person name="Morono Y."/>
            <person name="Uchiyama I."/>
            <person name="Ito T."/>
            <person name="Fujiyama A."/>
            <person name="Inagaki F."/>
            <person name="Takami H."/>
        </authorList>
    </citation>
    <scope>NUCLEOTIDE SEQUENCE</scope>
    <source>
        <strain evidence="1">Expedition CK06-06</strain>
    </source>
</reference>
<protein>
    <recommendedName>
        <fullName evidence="2">Glycosyl transferase family 1 domain-containing protein</fullName>
    </recommendedName>
</protein>
<feature type="non-terminal residue" evidence="1">
    <location>
        <position position="1"/>
    </location>
</feature>